<dbReference type="EMBL" id="JAPFFF010000011">
    <property type="protein sequence ID" value="KAK8878324.1"/>
    <property type="molecule type" value="Genomic_DNA"/>
</dbReference>
<reference evidence="3 4" key="1">
    <citation type="submission" date="2024-04" db="EMBL/GenBank/DDBJ databases">
        <title>Tritrichomonas musculus Genome.</title>
        <authorList>
            <person name="Alves-Ferreira E."/>
            <person name="Grigg M."/>
            <person name="Lorenzi H."/>
            <person name="Galac M."/>
        </authorList>
    </citation>
    <scope>NUCLEOTIDE SEQUENCE [LARGE SCALE GENOMIC DNA]</scope>
    <source>
        <strain evidence="3 4">EAF2021</strain>
    </source>
</reference>
<dbReference type="Pfam" id="PF10416">
    <property type="entry name" value="IBD"/>
    <property type="match status" value="1"/>
</dbReference>
<feature type="region of interest" description="Disordered" evidence="1">
    <location>
        <begin position="34"/>
        <end position="58"/>
    </location>
</feature>
<evidence type="ECO:0000259" key="2">
    <source>
        <dbReference type="Pfam" id="PF10416"/>
    </source>
</evidence>
<feature type="compositionally biased region" description="Polar residues" evidence="1">
    <location>
        <begin position="34"/>
        <end position="50"/>
    </location>
</feature>
<proteinExistence type="predicted"/>
<dbReference type="InterPro" id="IPR018845">
    <property type="entry name" value="Initiator-bd"/>
</dbReference>
<keyword evidence="4" id="KW-1185">Reference proteome</keyword>
<evidence type="ECO:0000313" key="4">
    <source>
        <dbReference type="Proteomes" id="UP001470230"/>
    </source>
</evidence>
<dbReference type="Gene3D" id="1.10.10.10">
    <property type="entry name" value="Winged helix-like DNA-binding domain superfamily/Winged helix DNA-binding domain"/>
    <property type="match status" value="1"/>
</dbReference>
<sequence length="264" mass="30446">MDLFSDSSFLSLDLEKDSNLIFEAFDFESQIKFSSPSANTNSKTEQQSGSDKNHKFINGNHLIQPNQSKLINSVNEIKIAPSQNQRLSSTSFKEQTQELTPTIEKFEAAMADKSLIINPKKMGFIPSSFWTDKEILFSDVVSDFFQRKNNSNCRFIHKLYNALRMVEFDSKFIPIVGIQWINDSILRINRIVIAKLLRIKAIEGSLFHQQGNFPSHGFVELEPADVRKIYPNFDFSIDRLLTHKDHIFVKGCTEEEVLKCKWKQ</sequence>
<gene>
    <name evidence="3" type="ORF">M9Y10_005090</name>
</gene>
<evidence type="ECO:0000313" key="3">
    <source>
        <dbReference type="EMBL" id="KAK8878324.1"/>
    </source>
</evidence>
<evidence type="ECO:0000256" key="1">
    <source>
        <dbReference type="SAM" id="MobiDB-lite"/>
    </source>
</evidence>
<name>A0ABR2JKV2_9EUKA</name>
<protein>
    <recommendedName>
        <fullName evidence="2">Initiator binding domain-containing protein</fullName>
    </recommendedName>
</protein>
<comment type="caution">
    <text evidence="3">The sequence shown here is derived from an EMBL/GenBank/DDBJ whole genome shotgun (WGS) entry which is preliminary data.</text>
</comment>
<accession>A0ABR2JKV2</accession>
<dbReference type="InterPro" id="IPR036388">
    <property type="entry name" value="WH-like_DNA-bd_sf"/>
</dbReference>
<feature type="domain" description="Initiator binding" evidence="2">
    <location>
        <begin position="134"/>
        <end position="222"/>
    </location>
</feature>
<organism evidence="3 4">
    <name type="scientific">Tritrichomonas musculus</name>
    <dbReference type="NCBI Taxonomy" id="1915356"/>
    <lineage>
        <taxon>Eukaryota</taxon>
        <taxon>Metamonada</taxon>
        <taxon>Parabasalia</taxon>
        <taxon>Tritrichomonadida</taxon>
        <taxon>Tritrichomonadidae</taxon>
        <taxon>Tritrichomonas</taxon>
    </lineage>
</organism>
<dbReference type="Proteomes" id="UP001470230">
    <property type="component" value="Unassembled WGS sequence"/>
</dbReference>